<dbReference type="Pfam" id="PF00512">
    <property type="entry name" value="HisKA"/>
    <property type="match status" value="1"/>
</dbReference>
<dbReference type="SUPFAM" id="SSF47384">
    <property type="entry name" value="Homodimeric domain of signal transducing histidine kinase"/>
    <property type="match status" value="1"/>
</dbReference>
<organism evidence="11 12">
    <name type="scientific">Candidatus Fervidibacter sacchari</name>
    <dbReference type="NCBI Taxonomy" id="1448929"/>
    <lineage>
        <taxon>Bacteria</taxon>
        <taxon>Candidatus Fervidibacterota</taxon>
        <taxon>Candidatus Fervidibacter</taxon>
    </lineage>
</organism>
<dbReference type="PANTHER" id="PTHR43711:SF1">
    <property type="entry name" value="HISTIDINE KINASE 1"/>
    <property type="match status" value="1"/>
</dbReference>
<dbReference type="InterPro" id="IPR050736">
    <property type="entry name" value="Sensor_HK_Regulatory"/>
</dbReference>
<dbReference type="InterPro" id="IPR036097">
    <property type="entry name" value="HisK_dim/P_sf"/>
</dbReference>
<keyword evidence="5 11" id="KW-0418">Kinase</keyword>
<dbReference type="EC" id="2.7.13.3" evidence="2"/>
<evidence type="ECO:0000256" key="1">
    <source>
        <dbReference type="ARBA" id="ARBA00000085"/>
    </source>
</evidence>
<dbReference type="SUPFAM" id="SSF55874">
    <property type="entry name" value="ATPase domain of HSP90 chaperone/DNA topoisomerase II/histidine kinase"/>
    <property type="match status" value="1"/>
</dbReference>
<keyword evidence="12" id="KW-1185">Reference proteome</keyword>
<accession>A0ABT2ERA7</accession>
<protein>
    <recommendedName>
        <fullName evidence="2">histidine kinase</fullName>
        <ecNumber evidence="2">2.7.13.3</ecNumber>
    </recommendedName>
</protein>
<feature type="transmembrane region" description="Helical" evidence="9">
    <location>
        <begin position="157"/>
        <end position="177"/>
    </location>
</feature>
<dbReference type="InterPro" id="IPR005467">
    <property type="entry name" value="His_kinase_dom"/>
</dbReference>
<sequence length="497" mass="55044">MQAMEKRTTEPKDEGRAKGLTIEGLAESFATVELKGGLCRWFAQLRWAAVFGALVTIIVASSLGVQLPLLWLFLTLAGIALYNLVFLHLTDPRRPLRIDPHRCALFQAIADIVALTLLLHFSGGVENPFAFFFVFHMIIASVLLPIHWAWGLAALSTVLFGGTVLAEYNGLIAHHHLHPFPPVCRSPLFVVGTLVAFTATLHVTVFMASVIATRLRKREREVKELAQTLRQYAGELEEANERLEQLERMKSTHLRKMSHELRAPLNAAKSLINILKAGYKGELPPQALETLDRISTRLDEMLAIVNSLLTLSRVRDARLIQEREWVDFGRIVSEVVESLRANALAKNIDLQVDLLRGVPHIWGVPEALREIASNLIDNAIRYTPKGGRVEVLLYPHEGDIVFQVSDTGIGIPPEDLPHIFEEFYRSRNAKEFAHEGTGLGLAIVKSAVEAHNGEIEVFSEVGKGTTFTVTLPTRPPSLGKIEDQESVGTATPKVASS</sequence>
<evidence type="ECO:0000256" key="9">
    <source>
        <dbReference type="SAM" id="Phobius"/>
    </source>
</evidence>
<evidence type="ECO:0000256" key="2">
    <source>
        <dbReference type="ARBA" id="ARBA00012438"/>
    </source>
</evidence>
<dbReference type="Pfam" id="PF02518">
    <property type="entry name" value="HATPase_c"/>
    <property type="match status" value="1"/>
</dbReference>
<dbReference type="Gene3D" id="3.30.565.10">
    <property type="entry name" value="Histidine kinase-like ATPase, C-terminal domain"/>
    <property type="match status" value="1"/>
</dbReference>
<dbReference type="Pfam" id="PF25323">
    <property type="entry name" value="6TM_PilS"/>
    <property type="match status" value="1"/>
</dbReference>
<keyword evidence="6" id="KW-0902">Two-component regulatory system</keyword>
<feature type="transmembrane region" description="Helical" evidence="9">
    <location>
        <begin position="45"/>
        <end position="63"/>
    </location>
</feature>
<evidence type="ECO:0000313" key="12">
    <source>
        <dbReference type="Proteomes" id="UP001204798"/>
    </source>
</evidence>
<dbReference type="Proteomes" id="UP001204798">
    <property type="component" value="Unassembled WGS sequence"/>
</dbReference>
<feature type="domain" description="Histidine kinase" evidence="10">
    <location>
        <begin position="256"/>
        <end position="475"/>
    </location>
</feature>
<dbReference type="PROSITE" id="PS50109">
    <property type="entry name" value="HIS_KIN"/>
    <property type="match status" value="1"/>
</dbReference>
<feature type="transmembrane region" description="Helical" evidence="9">
    <location>
        <begin position="102"/>
        <end position="123"/>
    </location>
</feature>
<keyword evidence="4" id="KW-0808">Transferase</keyword>
<evidence type="ECO:0000256" key="3">
    <source>
        <dbReference type="ARBA" id="ARBA00022553"/>
    </source>
</evidence>
<dbReference type="InterPro" id="IPR003594">
    <property type="entry name" value="HATPase_dom"/>
</dbReference>
<evidence type="ECO:0000256" key="5">
    <source>
        <dbReference type="ARBA" id="ARBA00022777"/>
    </source>
</evidence>
<dbReference type="InterPro" id="IPR036890">
    <property type="entry name" value="HATPase_C_sf"/>
</dbReference>
<feature type="transmembrane region" description="Helical" evidence="9">
    <location>
        <begin position="189"/>
        <end position="213"/>
    </location>
</feature>
<dbReference type="PRINTS" id="PR00344">
    <property type="entry name" value="BCTRLSENSOR"/>
</dbReference>
<dbReference type="EMBL" id="JANUCP010000003">
    <property type="protein sequence ID" value="MCS3919453.1"/>
    <property type="molecule type" value="Genomic_DNA"/>
</dbReference>
<feature type="region of interest" description="Disordered" evidence="8">
    <location>
        <begin position="474"/>
        <end position="497"/>
    </location>
</feature>
<evidence type="ECO:0000256" key="8">
    <source>
        <dbReference type="SAM" id="MobiDB-lite"/>
    </source>
</evidence>
<evidence type="ECO:0000256" key="7">
    <source>
        <dbReference type="SAM" id="Coils"/>
    </source>
</evidence>
<dbReference type="PANTHER" id="PTHR43711">
    <property type="entry name" value="TWO-COMPONENT HISTIDINE KINASE"/>
    <property type="match status" value="1"/>
</dbReference>
<dbReference type="RefSeq" id="WP_259095877.1">
    <property type="nucleotide sequence ID" value="NZ_CP130454.1"/>
</dbReference>
<dbReference type="Gene3D" id="1.10.287.130">
    <property type="match status" value="1"/>
</dbReference>
<keyword evidence="9" id="KW-0812">Transmembrane</keyword>
<dbReference type="CDD" id="cd00082">
    <property type="entry name" value="HisKA"/>
    <property type="match status" value="1"/>
</dbReference>
<dbReference type="SMART" id="SM00387">
    <property type="entry name" value="HATPase_c"/>
    <property type="match status" value="1"/>
</dbReference>
<keyword evidence="7" id="KW-0175">Coiled coil</keyword>
<keyword evidence="9" id="KW-1133">Transmembrane helix</keyword>
<evidence type="ECO:0000256" key="4">
    <source>
        <dbReference type="ARBA" id="ARBA00022679"/>
    </source>
</evidence>
<dbReference type="InterPro" id="IPR004358">
    <property type="entry name" value="Sig_transdc_His_kin-like_C"/>
</dbReference>
<keyword evidence="9" id="KW-0472">Membrane</keyword>
<feature type="compositionally biased region" description="Polar residues" evidence="8">
    <location>
        <begin position="486"/>
        <end position="497"/>
    </location>
</feature>
<name>A0ABT2ERA7_9BACT</name>
<dbReference type="InterPro" id="IPR003661">
    <property type="entry name" value="HisK_dim/P_dom"/>
</dbReference>
<feature type="transmembrane region" description="Helical" evidence="9">
    <location>
        <begin position="69"/>
        <end position="90"/>
    </location>
</feature>
<gene>
    <name evidence="11" type="ORF">M2350_001866</name>
</gene>
<dbReference type="CDD" id="cd00075">
    <property type="entry name" value="HATPase"/>
    <property type="match status" value="1"/>
</dbReference>
<dbReference type="SMART" id="SM00388">
    <property type="entry name" value="HisKA"/>
    <property type="match status" value="1"/>
</dbReference>
<evidence type="ECO:0000256" key="6">
    <source>
        <dbReference type="ARBA" id="ARBA00023012"/>
    </source>
</evidence>
<comment type="caution">
    <text evidence="11">The sequence shown here is derived from an EMBL/GenBank/DDBJ whole genome shotgun (WGS) entry which is preliminary data.</text>
</comment>
<proteinExistence type="predicted"/>
<keyword evidence="3" id="KW-0597">Phosphoprotein</keyword>
<reference evidence="11 12" key="1">
    <citation type="submission" date="2022-08" db="EMBL/GenBank/DDBJ databases">
        <title>Bacterial and archaeal communities from various locations to study Microbial Dark Matter (Phase II).</title>
        <authorList>
            <person name="Stepanauskas R."/>
        </authorList>
    </citation>
    <scope>NUCLEOTIDE SEQUENCE [LARGE SCALE GENOMIC DNA]</scope>
    <source>
        <strain evidence="11 12">PD1</strain>
    </source>
</reference>
<evidence type="ECO:0000313" key="11">
    <source>
        <dbReference type="EMBL" id="MCS3919453.1"/>
    </source>
</evidence>
<feature type="coiled-coil region" evidence="7">
    <location>
        <begin position="215"/>
        <end position="256"/>
    </location>
</feature>
<dbReference type="GO" id="GO:0016301">
    <property type="term" value="F:kinase activity"/>
    <property type="evidence" value="ECO:0007669"/>
    <property type="project" value="UniProtKB-KW"/>
</dbReference>
<evidence type="ECO:0000259" key="10">
    <source>
        <dbReference type="PROSITE" id="PS50109"/>
    </source>
</evidence>
<feature type="transmembrane region" description="Helical" evidence="9">
    <location>
        <begin position="129"/>
        <end position="150"/>
    </location>
</feature>
<comment type="catalytic activity">
    <reaction evidence="1">
        <text>ATP + protein L-histidine = ADP + protein N-phospho-L-histidine.</text>
        <dbReference type="EC" id="2.7.13.3"/>
    </reaction>
</comment>